<keyword evidence="4 6" id="KW-0862">Zinc</keyword>
<evidence type="ECO:0000256" key="3">
    <source>
        <dbReference type="ARBA" id="ARBA00022801"/>
    </source>
</evidence>
<dbReference type="Gene3D" id="1.10.1370.30">
    <property type="match status" value="1"/>
</dbReference>
<feature type="domain" description="Peptidase M3A/M3B catalytic" evidence="7">
    <location>
        <begin position="166"/>
        <end position="545"/>
    </location>
</feature>
<evidence type="ECO:0000313" key="9">
    <source>
        <dbReference type="Proteomes" id="UP000321306"/>
    </source>
</evidence>
<dbReference type="Pfam" id="PF01432">
    <property type="entry name" value="Peptidase_M3"/>
    <property type="match status" value="1"/>
</dbReference>
<dbReference type="InterPro" id="IPR001567">
    <property type="entry name" value="Pept_M3A_M3B_dom"/>
</dbReference>
<dbReference type="Proteomes" id="UP000321306">
    <property type="component" value="Unassembled WGS sequence"/>
</dbReference>
<protein>
    <submittedName>
        <fullName evidence="8">Oligoendopeptidase F</fullName>
    </submittedName>
</protein>
<dbReference type="GO" id="GO:0006518">
    <property type="term" value="P:peptide metabolic process"/>
    <property type="evidence" value="ECO:0007669"/>
    <property type="project" value="TreeGrafter"/>
</dbReference>
<reference evidence="8 9" key="1">
    <citation type="submission" date="2019-07" db="EMBL/GenBank/DDBJ databases">
        <title>Whole genome shotgun sequence of Deinococcus cellulosilyticus NBRC 106333.</title>
        <authorList>
            <person name="Hosoyama A."/>
            <person name="Uohara A."/>
            <person name="Ohji S."/>
            <person name="Ichikawa N."/>
        </authorList>
    </citation>
    <scope>NUCLEOTIDE SEQUENCE [LARGE SCALE GENOMIC DNA]</scope>
    <source>
        <strain evidence="8 9">NBRC 106333</strain>
    </source>
</reference>
<dbReference type="RefSeq" id="WP_186816083.1">
    <property type="nucleotide sequence ID" value="NZ_BJXB01000015.1"/>
</dbReference>
<evidence type="ECO:0000256" key="6">
    <source>
        <dbReference type="RuleBase" id="RU003435"/>
    </source>
</evidence>
<dbReference type="SUPFAM" id="SSF55486">
    <property type="entry name" value="Metalloproteases ('zincins'), catalytic domain"/>
    <property type="match status" value="1"/>
</dbReference>
<dbReference type="InterPro" id="IPR045090">
    <property type="entry name" value="Pept_M3A_M3B"/>
</dbReference>
<proteinExistence type="inferred from homology"/>
<accession>A0A511N5P4</accession>
<dbReference type="AlphaFoldDB" id="A0A511N5P4"/>
<name>A0A511N5P4_DEIC1</name>
<keyword evidence="5 6" id="KW-0482">Metalloprotease</keyword>
<evidence type="ECO:0000313" key="8">
    <source>
        <dbReference type="EMBL" id="GEM47721.1"/>
    </source>
</evidence>
<comment type="caution">
    <text evidence="8">The sequence shown here is derived from an EMBL/GenBank/DDBJ whole genome shotgun (WGS) entry which is preliminary data.</text>
</comment>
<evidence type="ECO:0000256" key="2">
    <source>
        <dbReference type="ARBA" id="ARBA00022723"/>
    </source>
</evidence>
<dbReference type="GO" id="GO:0004222">
    <property type="term" value="F:metalloendopeptidase activity"/>
    <property type="evidence" value="ECO:0007669"/>
    <property type="project" value="InterPro"/>
</dbReference>
<dbReference type="PANTHER" id="PTHR11804">
    <property type="entry name" value="PROTEASE M3 THIMET OLIGOPEPTIDASE-RELATED"/>
    <property type="match status" value="1"/>
</dbReference>
<dbReference type="EMBL" id="BJXB01000015">
    <property type="protein sequence ID" value="GEM47721.1"/>
    <property type="molecule type" value="Genomic_DNA"/>
</dbReference>
<keyword evidence="9" id="KW-1185">Reference proteome</keyword>
<organism evidence="8 9">
    <name type="scientific">Deinococcus cellulosilyticus (strain DSM 18568 / NBRC 106333 / KACC 11606 / 5516J-15)</name>
    <dbReference type="NCBI Taxonomy" id="1223518"/>
    <lineage>
        <taxon>Bacteria</taxon>
        <taxon>Thermotogati</taxon>
        <taxon>Deinococcota</taxon>
        <taxon>Deinococci</taxon>
        <taxon>Deinococcales</taxon>
        <taxon>Deinococcaceae</taxon>
        <taxon>Deinococcus</taxon>
    </lineage>
</organism>
<keyword evidence="3 6" id="KW-0378">Hydrolase</keyword>
<evidence type="ECO:0000256" key="1">
    <source>
        <dbReference type="ARBA" id="ARBA00022670"/>
    </source>
</evidence>
<dbReference type="GO" id="GO:0006508">
    <property type="term" value="P:proteolysis"/>
    <property type="evidence" value="ECO:0007669"/>
    <property type="project" value="UniProtKB-KW"/>
</dbReference>
<dbReference type="CDD" id="cd09606">
    <property type="entry name" value="M3B_PepF"/>
    <property type="match status" value="1"/>
</dbReference>
<comment type="similarity">
    <text evidence="6">Belongs to the peptidase M3 family.</text>
</comment>
<dbReference type="GO" id="GO:0046872">
    <property type="term" value="F:metal ion binding"/>
    <property type="evidence" value="ECO:0007669"/>
    <property type="project" value="UniProtKB-UniRule"/>
</dbReference>
<evidence type="ECO:0000259" key="7">
    <source>
        <dbReference type="Pfam" id="PF01432"/>
    </source>
</evidence>
<keyword evidence="1 6" id="KW-0645">Protease</keyword>
<evidence type="ECO:0000256" key="4">
    <source>
        <dbReference type="ARBA" id="ARBA00022833"/>
    </source>
</evidence>
<gene>
    <name evidence="8" type="ORF">DC3_33560</name>
</gene>
<keyword evidence="2 6" id="KW-0479">Metal-binding</keyword>
<evidence type="ECO:0000256" key="5">
    <source>
        <dbReference type="ARBA" id="ARBA00023049"/>
    </source>
</evidence>
<sequence>MKTIANPLLQDMHITWDMYQPRYQELLDREVAAQDITQFLVDWGRLESELDEIRTIRQLITHLNTADQAAEASHLAYISEIQPHRERASAALKEKLLGLDHSDLPEDAVRMLLRFQADQRVFCEENLPVQQQLSDLEQEYARLNGSLRVHFKGEDLPMRRILPFLMSPDRDLREEAWRALQKTRMDAAPQLDDLFLKMLKLRRELARNAGYASFRDYMWDSYHRFDYTPEDCFQFHQTILQEVVPLTTELLEQHRKGLGLEVLKPWDFVWSAQLDPQNRPPLKPFETTEELEEKAQQVFFNLHPRLGEIFRTLREAQAMDLGTRENKMSQAYCTALPVRKLPFLFQSVVGTVNDVITTVHESGHAFHRHTTMRTQRFPWNHRASTEFVEIPSMAMEFLTLDHLGVFYSPQELERVRQETTSRSLHGLPWMCFLDAFQHWVYAEAPQEVTIDMLDQKCTELLAQFQPLPDWEGFEADRGKVWQYFHVFYVPFYYIEYAFCGLGALQMWQNQQRDPDRTLQQYFDAIEAGNSISVPQLYEKAGLNFRFDPQTVRDLMNFVRTQL</sequence>
<dbReference type="PANTHER" id="PTHR11804:SF48">
    <property type="entry name" value="PUTATIVE-RELATED"/>
    <property type="match status" value="1"/>
</dbReference>
<comment type="cofactor">
    <cofactor evidence="6">
        <name>Zn(2+)</name>
        <dbReference type="ChEBI" id="CHEBI:29105"/>
    </cofactor>
    <text evidence="6">Binds 1 zinc ion.</text>
</comment>